<name>A0A7L4USQ9_BALHA</name>
<evidence type="ECO:0000256" key="1">
    <source>
        <dbReference type="ARBA" id="ARBA00010233"/>
    </source>
</evidence>
<dbReference type="GO" id="GO:0008236">
    <property type="term" value="F:serine-type peptidase activity"/>
    <property type="evidence" value="ECO:0007669"/>
    <property type="project" value="UniProtKB-KW"/>
</dbReference>
<dbReference type="PANTHER" id="PTHR30237">
    <property type="entry name" value="MURAMOYLTETRAPEPTIDE CARBOXYPEPTIDASE"/>
    <property type="match status" value="1"/>
</dbReference>
<dbReference type="CDD" id="cd07025">
    <property type="entry name" value="Peptidase_S66"/>
    <property type="match status" value="1"/>
</dbReference>
<evidence type="ECO:0000313" key="10">
    <source>
        <dbReference type="Proteomes" id="UP000251835"/>
    </source>
</evidence>
<keyword evidence="2 9" id="KW-0121">Carboxypeptidase</keyword>
<keyword evidence="3" id="KW-0645">Protease</keyword>
<reference evidence="9 10" key="1">
    <citation type="submission" date="2018-05" db="EMBL/GenBank/DDBJ databases">
        <title>Genomic Encyclopedia of Type Strains, Phase IV (KMG-IV): sequencing the most valuable type-strain genomes for metagenomic binning, comparative biology and taxonomic classification.</title>
        <authorList>
            <person name="Goeker M."/>
        </authorList>
    </citation>
    <scope>NUCLEOTIDE SEQUENCE [LARGE SCALE GENOMIC DNA]</scope>
    <source>
        <strain evidence="9 10">DSM 28579</strain>
    </source>
</reference>
<dbReference type="GO" id="GO:0006508">
    <property type="term" value="P:proteolysis"/>
    <property type="evidence" value="ECO:0007669"/>
    <property type="project" value="UniProtKB-KW"/>
</dbReference>
<dbReference type="InterPro" id="IPR003507">
    <property type="entry name" value="S66_fam"/>
</dbReference>
<dbReference type="Pfam" id="PF17676">
    <property type="entry name" value="Peptidase_S66C"/>
    <property type="match status" value="1"/>
</dbReference>
<dbReference type="AlphaFoldDB" id="A0A7L4USQ9"/>
<evidence type="ECO:0000256" key="2">
    <source>
        <dbReference type="ARBA" id="ARBA00022645"/>
    </source>
</evidence>
<organism evidence="9 10">
    <name type="scientific">Balneicella halophila</name>
    <dbReference type="NCBI Taxonomy" id="1537566"/>
    <lineage>
        <taxon>Bacteria</taxon>
        <taxon>Pseudomonadati</taxon>
        <taxon>Bacteroidota</taxon>
        <taxon>Bacteroidia</taxon>
        <taxon>Bacteroidales</taxon>
        <taxon>Balneicellaceae</taxon>
        <taxon>Balneicella</taxon>
    </lineage>
</organism>
<comment type="similarity">
    <text evidence="1">Belongs to the peptidase S66 family.</text>
</comment>
<dbReference type="Proteomes" id="UP000251835">
    <property type="component" value="Unassembled WGS sequence"/>
</dbReference>
<dbReference type="InterPro" id="IPR027461">
    <property type="entry name" value="Carboxypeptidase_A_C_sf"/>
</dbReference>
<dbReference type="EMBL" id="QENZ01000003">
    <property type="protein sequence ID" value="PVX52044.1"/>
    <property type="molecule type" value="Genomic_DNA"/>
</dbReference>
<dbReference type="InterPro" id="IPR027478">
    <property type="entry name" value="LdcA_N"/>
</dbReference>
<dbReference type="InterPro" id="IPR040921">
    <property type="entry name" value="Peptidase_S66C"/>
</dbReference>
<dbReference type="PANTHER" id="PTHR30237:SF2">
    <property type="entry name" value="MUREIN TETRAPEPTIDE CARBOXYPEPTIDASE"/>
    <property type="match status" value="1"/>
</dbReference>
<dbReference type="SUPFAM" id="SSF141986">
    <property type="entry name" value="LD-carboxypeptidase A C-terminal domain-like"/>
    <property type="match status" value="1"/>
</dbReference>
<feature type="domain" description="LD-carboxypeptidase N-terminal" evidence="7">
    <location>
        <begin position="13"/>
        <end position="129"/>
    </location>
</feature>
<dbReference type="Gene3D" id="3.40.50.10740">
    <property type="entry name" value="Class I glutamine amidotransferase-like"/>
    <property type="match status" value="1"/>
</dbReference>
<dbReference type="Pfam" id="PF02016">
    <property type="entry name" value="Peptidase_S66"/>
    <property type="match status" value="1"/>
</dbReference>
<dbReference type="InterPro" id="IPR029062">
    <property type="entry name" value="Class_I_gatase-like"/>
</dbReference>
<evidence type="ECO:0000256" key="4">
    <source>
        <dbReference type="ARBA" id="ARBA00022801"/>
    </source>
</evidence>
<dbReference type="OrthoDB" id="9807329at2"/>
<accession>A0A7L4USQ9</accession>
<dbReference type="Gene3D" id="3.50.30.60">
    <property type="entry name" value="LD-carboxypeptidase A C-terminal domain-like"/>
    <property type="match status" value="1"/>
</dbReference>
<feature type="active site" description="Charge relay system" evidence="6">
    <location>
        <position position="273"/>
    </location>
</feature>
<evidence type="ECO:0000256" key="3">
    <source>
        <dbReference type="ARBA" id="ARBA00022670"/>
    </source>
</evidence>
<dbReference type="GO" id="GO:0004180">
    <property type="term" value="F:carboxypeptidase activity"/>
    <property type="evidence" value="ECO:0007669"/>
    <property type="project" value="UniProtKB-KW"/>
</dbReference>
<dbReference type="RefSeq" id="WP_116495604.1">
    <property type="nucleotide sequence ID" value="NZ_QENZ01000003.1"/>
</dbReference>
<keyword evidence="4" id="KW-0378">Hydrolase</keyword>
<proteinExistence type="inferred from homology"/>
<evidence type="ECO:0000313" key="9">
    <source>
        <dbReference type="EMBL" id="PVX52044.1"/>
    </source>
</evidence>
<keyword evidence="10" id="KW-1185">Reference proteome</keyword>
<evidence type="ECO:0000256" key="6">
    <source>
        <dbReference type="PIRSR" id="PIRSR028757-1"/>
    </source>
</evidence>
<comment type="caution">
    <text evidence="9">The sequence shown here is derived from an EMBL/GenBank/DDBJ whole genome shotgun (WGS) entry which is preliminary data.</text>
</comment>
<protein>
    <submittedName>
        <fullName evidence="9">Muramoyltetrapeptide carboxypeptidase</fullName>
    </submittedName>
</protein>
<evidence type="ECO:0000259" key="8">
    <source>
        <dbReference type="Pfam" id="PF17676"/>
    </source>
</evidence>
<dbReference type="PIRSF" id="PIRSF028757">
    <property type="entry name" value="LD-carboxypeptidase"/>
    <property type="match status" value="1"/>
</dbReference>
<evidence type="ECO:0000256" key="5">
    <source>
        <dbReference type="ARBA" id="ARBA00022825"/>
    </source>
</evidence>
<gene>
    <name evidence="9" type="ORF">C7377_0339</name>
</gene>
<feature type="active site" description="Nucleophile" evidence="6">
    <location>
        <position position="109"/>
    </location>
</feature>
<dbReference type="SUPFAM" id="SSF52317">
    <property type="entry name" value="Class I glutamine amidotransferase-like"/>
    <property type="match status" value="1"/>
</dbReference>
<sequence length="299" mass="34060">MIKPNHLQKGDTIILVSPAGKISKEQVIPTVSILESWGLKVKITPNCFDEYYRFSGTIEERLSDMQMALDDTEAKAILCNRGGYGCIHLINKLSFEQFKKYPKWLIGFSDISVFHSYFNRVLKCQTLHAPMPVNLSKEDTSQQTLEYFRKALFGESLEYKITSNKLTKLGKTEGELIGGNLATFFNILSTDFSYEMKNKILFIEDVGEPIHKIDQMMTSLKLSGSLSCLKGLIVGSFTDIDYEPEFGKSIHQIIYDCISSYDFPVIFDFPAGHISENYPLFFGRHIKLEVSDYQSFVII</sequence>
<feature type="domain" description="LD-carboxypeptidase C-terminal" evidence="8">
    <location>
        <begin position="173"/>
        <end position="288"/>
    </location>
</feature>
<dbReference type="InterPro" id="IPR040449">
    <property type="entry name" value="Peptidase_S66_N"/>
</dbReference>
<keyword evidence="5" id="KW-0720">Serine protease</keyword>
<feature type="active site" description="Charge relay system" evidence="6">
    <location>
        <position position="204"/>
    </location>
</feature>
<evidence type="ECO:0000259" key="7">
    <source>
        <dbReference type="Pfam" id="PF02016"/>
    </source>
</evidence>